<dbReference type="InterPro" id="IPR007276">
    <property type="entry name" value="Nop14"/>
</dbReference>
<evidence type="ECO:0000313" key="8">
    <source>
        <dbReference type="EMBL" id="KAI3885247.1"/>
    </source>
</evidence>
<sequence>MAKQKTQTDSNKSNSKKKKVTSKKLLSGPNTVSMKSKAPLDNPFETIWSRRKFDVMGKKRKGEEKRLGLSRTRAVEKRKETLLEEFRRSGKSSVFEDNRIGEKDTELKEYDKALLRFKHERQLKVNKKSKYNLSDGEEDDNEFHGAGAFPGRDDFEDDIPLDDETDETKKLRIQLGAHNPQFESGLDREDSGKKSKKEVMEEVMLKSKYFKAQKAKDKEEDEELLKKLDDEFAASRSLLEMTQPGKRNALNALMGNSKQSLEEDKLTASTKREPIQQEKPDEYDKLVKGMALERRGRPSDRTKTPEEIAQEDRERLEQLEEERQKRMDGTDDSGDEDSDDDHEDSVKTSSQKLRSISGDDLGDSFSIDEEVGHKRGWVDDILEREGRTIEDDDSASSSEEENEDGDGEESEEDGSDEVNVKTGKSNSLQDWEQSDDGDDLSIDSEEDNNDEGEETEGSEEMEICAKPKSKIHPSIVNKTELSVNQPQTKQEPLPFVIEAPKTFSELSNLLENRSDVEIIEAINRIRACNGVRLAAENREKMQIFYANLLMYFATLASKKPLNFKLLNLLVKPLVEMSMDIPFYAAVCARERLRRTRELFCRDITNPEKSCWPSLKTLCLLRLWSITFPCSDFRHAVMTPAMLLMCEYLMRCPITSGRDIVIGSFLCSMVLSIARQSKKFYPEALIFLRTVLISALKSGKKLPSNLQVSYLSELKLLKPWLRLSDDVSEVHTLDFLTVIDNTDDSPFFSSDNFRASVLVSVMENLQGFVQVYEGYNSFPELFMPISTLLNEVSKQNHIPSQLQDKINDVTKLTETKVDEYHLLRQPLQMRKKRLEPIKLLNPKFEDNYVKGRDYDPDRERSEMKKLKKRLKREEKGAASELRKDNKALAEAKLKAIAVEKQERAEKVGKTMAFLQEQQHAFNSGALGGKGKRRR</sequence>
<evidence type="ECO:0008006" key="10">
    <source>
        <dbReference type="Google" id="ProtNLM"/>
    </source>
</evidence>
<dbReference type="PANTHER" id="PTHR23183">
    <property type="entry name" value="NOP14"/>
    <property type="match status" value="1"/>
</dbReference>
<comment type="caution">
    <text evidence="8">The sequence shown here is derived from an EMBL/GenBank/DDBJ whole genome shotgun (WGS) entry which is preliminary data.</text>
</comment>
<dbReference type="Proteomes" id="UP001202328">
    <property type="component" value="Unassembled WGS sequence"/>
</dbReference>
<dbReference type="PANTHER" id="PTHR23183:SF0">
    <property type="entry name" value="NUCLEOLAR PROTEIN 14"/>
    <property type="match status" value="1"/>
</dbReference>
<keyword evidence="9" id="KW-1185">Reference proteome</keyword>
<dbReference type="Pfam" id="PF04147">
    <property type="entry name" value="Nop14"/>
    <property type="match status" value="1"/>
</dbReference>
<feature type="compositionally biased region" description="Acidic residues" evidence="7">
    <location>
        <begin position="154"/>
        <end position="166"/>
    </location>
</feature>
<feature type="compositionally biased region" description="Basic and acidic residues" evidence="7">
    <location>
        <begin position="185"/>
        <end position="198"/>
    </location>
</feature>
<evidence type="ECO:0000256" key="2">
    <source>
        <dbReference type="ARBA" id="ARBA00007466"/>
    </source>
</evidence>
<feature type="compositionally biased region" description="Basic and acidic residues" evidence="7">
    <location>
        <begin position="370"/>
        <end position="389"/>
    </location>
</feature>
<reference evidence="8" key="1">
    <citation type="submission" date="2022-04" db="EMBL/GenBank/DDBJ databases">
        <title>A functionally conserved STORR gene fusion in Papaver species that diverged 16.8 million years ago.</title>
        <authorList>
            <person name="Catania T."/>
        </authorList>
    </citation>
    <scope>NUCLEOTIDE SEQUENCE</scope>
    <source>
        <strain evidence="8">S-188037</strain>
    </source>
</reference>
<feature type="compositionally biased region" description="Acidic residues" evidence="7">
    <location>
        <begin position="432"/>
        <end position="462"/>
    </location>
</feature>
<evidence type="ECO:0000256" key="5">
    <source>
        <dbReference type="ARBA" id="ARBA00023242"/>
    </source>
</evidence>
<evidence type="ECO:0000256" key="1">
    <source>
        <dbReference type="ARBA" id="ARBA00004604"/>
    </source>
</evidence>
<feature type="region of interest" description="Disordered" evidence="7">
    <location>
        <begin position="850"/>
        <end position="881"/>
    </location>
</feature>
<protein>
    <recommendedName>
        <fullName evidence="10">Nucleolar protein 14</fullName>
    </recommendedName>
</protein>
<feature type="region of interest" description="Disordered" evidence="7">
    <location>
        <begin position="1"/>
        <end position="41"/>
    </location>
</feature>
<keyword evidence="5" id="KW-0539">Nucleus</keyword>
<dbReference type="AlphaFoldDB" id="A0AAD4SBR4"/>
<feature type="region of interest" description="Disordered" evidence="7">
    <location>
        <begin position="239"/>
        <end position="464"/>
    </location>
</feature>
<feature type="compositionally biased region" description="Acidic residues" evidence="7">
    <location>
        <begin position="330"/>
        <end position="343"/>
    </location>
</feature>
<dbReference type="GO" id="GO:0030490">
    <property type="term" value="P:maturation of SSU-rRNA"/>
    <property type="evidence" value="ECO:0007669"/>
    <property type="project" value="TreeGrafter"/>
</dbReference>
<feature type="compositionally biased region" description="Polar residues" evidence="7">
    <location>
        <begin position="422"/>
        <end position="431"/>
    </location>
</feature>
<feature type="compositionally biased region" description="Acidic residues" evidence="7">
    <location>
        <begin position="360"/>
        <end position="369"/>
    </location>
</feature>
<feature type="compositionally biased region" description="Basic and acidic residues" evidence="7">
    <location>
        <begin position="260"/>
        <end position="329"/>
    </location>
</feature>
<dbReference type="GO" id="GO:0032040">
    <property type="term" value="C:small-subunit processome"/>
    <property type="evidence" value="ECO:0007669"/>
    <property type="project" value="InterPro"/>
</dbReference>
<feature type="compositionally biased region" description="Acidic residues" evidence="7">
    <location>
        <begin position="390"/>
        <end position="416"/>
    </location>
</feature>
<comment type="subcellular location">
    <subcellularLocation>
        <location evidence="1">Nucleus</location>
        <location evidence="1">Nucleolus</location>
    </subcellularLocation>
</comment>
<keyword evidence="3" id="KW-0690">Ribosome biogenesis</keyword>
<dbReference type="GO" id="GO:0030692">
    <property type="term" value="C:Noc4p-Nop14p complex"/>
    <property type="evidence" value="ECO:0007669"/>
    <property type="project" value="TreeGrafter"/>
</dbReference>
<organism evidence="8 9">
    <name type="scientific">Papaver atlanticum</name>
    <dbReference type="NCBI Taxonomy" id="357466"/>
    <lineage>
        <taxon>Eukaryota</taxon>
        <taxon>Viridiplantae</taxon>
        <taxon>Streptophyta</taxon>
        <taxon>Embryophyta</taxon>
        <taxon>Tracheophyta</taxon>
        <taxon>Spermatophyta</taxon>
        <taxon>Magnoliopsida</taxon>
        <taxon>Ranunculales</taxon>
        <taxon>Papaveraceae</taxon>
        <taxon>Papaveroideae</taxon>
        <taxon>Papaver</taxon>
    </lineage>
</organism>
<evidence type="ECO:0000256" key="7">
    <source>
        <dbReference type="SAM" id="MobiDB-lite"/>
    </source>
</evidence>
<evidence type="ECO:0000256" key="6">
    <source>
        <dbReference type="ARBA" id="ARBA00024695"/>
    </source>
</evidence>
<accession>A0AAD4SBR4</accession>
<feature type="compositionally biased region" description="Basic and acidic residues" evidence="7">
    <location>
        <begin position="850"/>
        <end position="863"/>
    </location>
</feature>
<evidence type="ECO:0000256" key="4">
    <source>
        <dbReference type="ARBA" id="ARBA00022552"/>
    </source>
</evidence>
<gene>
    <name evidence="8" type="ORF">MKW98_002639</name>
</gene>
<proteinExistence type="inferred from homology"/>
<comment type="function">
    <text evidence="6">Involved in nucleolar processing of pre-18S ribosomal RNA. Has a role in the nuclear export of 40S pre-ribosomal subunit to the cytoplasm.</text>
</comment>
<name>A0AAD4SBR4_9MAGN</name>
<feature type="compositionally biased region" description="Basic and acidic residues" evidence="7">
    <location>
        <begin position="870"/>
        <end position="881"/>
    </location>
</feature>
<comment type="similarity">
    <text evidence="2">Belongs to the NOP14 family.</text>
</comment>
<keyword evidence="4" id="KW-0698">rRNA processing</keyword>
<dbReference type="EMBL" id="JAJJMB010012161">
    <property type="protein sequence ID" value="KAI3885247.1"/>
    <property type="molecule type" value="Genomic_DNA"/>
</dbReference>
<feature type="region of interest" description="Disordered" evidence="7">
    <location>
        <begin position="129"/>
        <end position="198"/>
    </location>
</feature>
<evidence type="ECO:0000313" key="9">
    <source>
        <dbReference type="Proteomes" id="UP001202328"/>
    </source>
</evidence>
<evidence type="ECO:0000256" key="3">
    <source>
        <dbReference type="ARBA" id="ARBA00022517"/>
    </source>
</evidence>